<comment type="caution">
    <text evidence="2">The sequence shown here is derived from an EMBL/GenBank/DDBJ whole genome shotgun (WGS) entry which is preliminary data.</text>
</comment>
<sequence length="133" mass="14944">MITWRHSTAKKSPGELSAQVLATFSYPVGFKTEPCMEVVRSDQDWRRGCVNSWDITREKMSRFSVVMCFVYGLLVLCIAAADARATENISESVTDQNILANNSCEDVRQVYVEKNIGTEKDASDMTHEGKDIL</sequence>
<keyword evidence="1" id="KW-0812">Transmembrane</keyword>
<dbReference type="Proteomes" id="UP000886998">
    <property type="component" value="Unassembled WGS sequence"/>
</dbReference>
<evidence type="ECO:0000313" key="2">
    <source>
        <dbReference type="EMBL" id="GFY71107.1"/>
    </source>
</evidence>
<accession>A0A8X7CP91</accession>
<evidence type="ECO:0000256" key="1">
    <source>
        <dbReference type="SAM" id="Phobius"/>
    </source>
</evidence>
<evidence type="ECO:0000313" key="3">
    <source>
        <dbReference type="Proteomes" id="UP000886998"/>
    </source>
</evidence>
<reference evidence="2" key="1">
    <citation type="submission" date="2020-08" db="EMBL/GenBank/DDBJ databases">
        <title>Multicomponent nature underlies the extraordinary mechanical properties of spider dragline silk.</title>
        <authorList>
            <person name="Kono N."/>
            <person name="Nakamura H."/>
            <person name="Mori M."/>
            <person name="Yoshida Y."/>
            <person name="Ohtoshi R."/>
            <person name="Malay A.D."/>
            <person name="Moran D.A.P."/>
            <person name="Tomita M."/>
            <person name="Numata K."/>
            <person name="Arakawa K."/>
        </authorList>
    </citation>
    <scope>NUCLEOTIDE SEQUENCE</scope>
</reference>
<feature type="transmembrane region" description="Helical" evidence="1">
    <location>
        <begin position="63"/>
        <end position="81"/>
    </location>
</feature>
<gene>
    <name evidence="2" type="ORF">TNIN_205901</name>
</gene>
<dbReference type="OrthoDB" id="6380619at2759"/>
<keyword evidence="3" id="KW-1185">Reference proteome</keyword>
<organism evidence="2 3">
    <name type="scientific">Trichonephila inaurata madagascariensis</name>
    <dbReference type="NCBI Taxonomy" id="2747483"/>
    <lineage>
        <taxon>Eukaryota</taxon>
        <taxon>Metazoa</taxon>
        <taxon>Ecdysozoa</taxon>
        <taxon>Arthropoda</taxon>
        <taxon>Chelicerata</taxon>
        <taxon>Arachnida</taxon>
        <taxon>Araneae</taxon>
        <taxon>Araneomorphae</taxon>
        <taxon>Entelegynae</taxon>
        <taxon>Araneoidea</taxon>
        <taxon>Nephilidae</taxon>
        <taxon>Trichonephila</taxon>
        <taxon>Trichonephila inaurata</taxon>
    </lineage>
</organism>
<dbReference type="EMBL" id="BMAV01018615">
    <property type="protein sequence ID" value="GFY71107.1"/>
    <property type="molecule type" value="Genomic_DNA"/>
</dbReference>
<name>A0A8X7CP91_9ARAC</name>
<proteinExistence type="predicted"/>
<keyword evidence="1" id="KW-0472">Membrane</keyword>
<dbReference type="AlphaFoldDB" id="A0A8X7CP91"/>
<protein>
    <submittedName>
        <fullName evidence="2">U3-Nephitoxin-Nsp1a_1</fullName>
    </submittedName>
</protein>
<keyword evidence="1" id="KW-1133">Transmembrane helix</keyword>